<dbReference type="HAMAP" id="MF_01515">
    <property type="entry name" value="UPF0316"/>
    <property type="match status" value="1"/>
</dbReference>
<protein>
    <recommendedName>
        <fullName evidence="6">UPF0316 protein AWM75_03885</fullName>
    </recommendedName>
</protein>
<dbReference type="GO" id="GO:0005886">
    <property type="term" value="C:plasma membrane"/>
    <property type="evidence" value="ECO:0007669"/>
    <property type="project" value="UniProtKB-SubCell"/>
</dbReference>
<reference evidence="8" key="2">
    <citation type="submission" date="2016-01" db="EMBL/GenBank/DDBJ databases">
        <title>Six Aerococcus type strain genome sequencing and assembly using PacBio and Illumina Hiseq.</title>
        <authorList>
            <person name="Carkaci D."/>
            <person name="Dargis R."/>
            <person name="Nielsen X.C."/>
            <person name="Skovgaard O."/>
            <person name="Fuursted K."/>
            <person name="Christensen J.J."/>
        </authorList>
    </citation>
    <scope>NUCLEOTIDE SEQUENCE [LARGE SCALE GENOMIC DNA]</scope>
    <source>
        <strain evidence="8">CCUG42038B</strain>
    </source>
</reference>
<evidence type="ECO:0000256" key="6">
    <source>
        <dbReference type="HAMAP-Rule" id="MF_01515"/>
    </source>
</evidence>
<dbReference type="Pfam" id="PF10035">
    <property type="entry name" value="DUF2179"/>
    <property type="match status" value="1"/>
</dbReference>
<dbReference type="AlphaFoldDB" id="A0A0X8FKV8"/>
<dbReference type="InterPro" id="IPR044035">
    <property type="entry name" value="DUF5698"/>
</dbReference>
<evidence type="ECO:0000256" key="3">
    <source>
        <dbReference type="ARBA" id="ARBA00022692"/>
    </source>
</evidence>
<keyword evidence="4 6" id="KW-1133">Transmembrane helix</keyword>
<dbReference type="PANTHER" id="PTHR40060">
    <property type="entry name" value="UPF0316 PROTEIN YEBE"/>
    <property type="match status" value="1"/>
</dbReference>
<evidence type="ECO:0000256" key="2">
    <source>
        <dbReference type="ARBA" id="ARBA00022475"/>
    </source>
</evidence>
<dbReference type="Pfam" id="PF18955">
    <property type="entry name" value="DUF5698"/>
    <property type="match status" value="1"/>
</dbReference>
<feature type="transmembrane region" description="Helical" evidence="6">
    <location>
        <begin position="60"/>
        <end position="80"/>
    </location>
</feature>
<feature type="transmembrane region" description="Helical" evidence="6">
    <location>
        <begin position="6"/>
        <end position="22"/>
    </location>
</feature>
<keyword evidence="3 6" id="KW-0812">Transmembrane</keyword>
<dbReference type="Proteomes" id="UP000062260">
    <property type="component" value="Chromosome"/>
</dbReference>
<evidence type="ECO:0000313" key="7">
    <source>
        <dbReference type="EMBL" id="AMB99196.1"/>
    </source>
</evidence>
<gene>
    <name evidence="7" type="ORF">AWM75_03885</name>
</gene>
<dbReference type="NCBIfam" id="NF003194">
    <property type="entry name" value="PRK04164.1-5"/>
    <property type="match status" value="1"/>
</dbReference>
<dbReference type="RefSeq" id="WP_067978462.1">
    <property type="nucleotide sequence ID" value="NZ_CP014163.1"/>
</dbReference>
<dbReference type="InterPro" id="IPR019264">
    <property type="entry name" value="DUF2179"/>
</dbReference>
<dbReference type="KEGG" id="auh:AWM75_03885"/>
<dbReference type="STRING" id="128944.AWM75_03885"/>
<evidence type="ECO:0000256" key="5">
    <source>
        <dbReference type="ARBA" id="ARBA00023136"/>
    </source>
</evidence>
<feature type="transmembrane region" description="Helical" evidence="6">
    <location>
        <begin position="34"/>
        <end position="54"/>
    </location>
</feature>
<keyword evidence="5 6" id="KW-0472">Membrane</keyword>
<keyword evidence="2 6" id="KW-1003">Cell membrane</keyword>
<reference evidence="7 8" key="1">
    <citation type="journal article" date="2016" name="Genome Announc.">
        <title>Complete Genome Sequences of Aerococcus christensenii CCUG 28831T, Aerococcus sanguinicola CCUG 43001T, Aerococcus urinae CCUG 36881T, Aerococcus urinaeequi CCUG 28094T, Aerococcus urinaehominis CCUG 42038 BT, and Aerococcus viridans CCUG 4311T.</title>
        <authorList>
            <person name="Carkaci D."/>
            <person name="Dargis R."/>
            <person name="Nielsen X.C."/>
            <person name="Skovgaard O."/>
            <person name="Fuursted K."/>
            <person name="Christensen J.J."/>
        </authorList>
    </citation>
    <scope>NUCLEOTIDE SEQUENCE [LARGE SCALE GENOMIC DNA]</scope>
    <source>
        <strain evidence="7 8">CCUG42038B</strain>
    </source>
</reference>
<evidence type="ECO:0000256" key="4">
    <source>
        <dbReference type="ARBA" id="ARBA00022989"/>
    </source>
</evidence>
<name>A0A0X8FKV8_9LACT</name>
<evidence type="ECO:0000256" key="1">
    <source>
        <dbReference type="ARBA" id="ARBA00004651"/>
    </source>
</evidence>
<accession>A0A0X8FKV8</accession>
<organism evidence="7 8">
    <name type="scientific">Aerococcus urinaehominis</name>
    <dbReference type="NCBI Taxonomy" id="128944"/>
    <lineage>
        <taxon>Bacteria</taxon>
        <taxon>Bacillati</taxon>
        <taxon>Bacillota</taxon>
        <taxon>Bacilli</taxon>
        <taxon>Lactobacillales</taxon>
        <taxon>Aerococcaceae</taxon>
        <taxon>Aerococcus</taxon>
    </lineage>
</organism>
<dbReference type="EMBL" id="CP014163">
    <property type="protein sequence ID" value="AMB99196.1"/>
    <property type="molecule type" value="Genomic_DNA"/>
</dbReference>
<proteinExistence type="inferred from homology"/>
<dbReference type="InterPro" id="IPR022930">
    <property type="entry name" value="UPF0316"/>
</dbReference>
<dbReference type="CDD" id="cd16381">
    <property type="entry name" value="YitT_C_like_1"/>
    <property type="match status" value="1"/>
</dbReference>
<dbReference type="OrthoDB" id="48231at2"/>
<keyword evidence="8" id="KW-1185">Reference proteome</keyword>
<evidence type="ECO:0000313" key="8">
    <source>
        <dbReference type="Proteomes" id="UP000062260"/>
    </source>
</evidence>
<dbReference type="PANTHER" id="PTHR40060:SF1">
    <property type="entry name" value="UPF0316 PROTEIN YEBE"/>
    <property type="match status" value="1"/>
</dbReference>
<comment type="similarity">
    <text evidence="6">Belongs to the UPF0316 family.</text>
</comment>
<comment type="subcellular location">
    <subcellularLocation>
        <location evidence="1 6">Cell membrane</location>
        <topology evidence="1 6">Multi-pass membrane protein</topology>
    </subcellularLocation>
</comment>
<sequence>MNWAILLQIFFINLIYIMLNTVRTLLAMKGYRKVAPFIAIVEVSIYTVGLSMVMQYLDQPIYLITYALGFGLGIYLGIMLEDRIALGYSVVQIFVPSTNHAMAEALRERGYGVTIQSGYGRDGDRLVLTILTPRSTERQLYKTINELDEKAFYIAYDAKNIHGGFWTKKVNKDLIKEAYQEDSLDANLEIGQAMSRKEYVAASGDEKPSQADADRNQ</sequence>